<sequence length="947" mass="109349">MMNFTIIQFLLKLMLIVFGFKSVFVQCDNPVCNENHDANKQFIFISTLDGKLTALNTLDGGTEVWELSTEPGALLSSSIDQLELSNHGYWIRMIPSLSGSLYKFDGENLDRIPFTVDSLLKSSFRYNDDLIISGGKISRTYGVDMNTGQLLYECDMAQCNNITSNSFTNIDGNILILQRQTQTVRASEPRSGIERWNFSVGLHDLKVIMDLNTNCYTTKPSVKLDFKINMPKGVITAVAFDRPHEVVWTHKSKSPIVNVWKFEYGKIESIDLFKHNHNMNSVNPLVYLGMHQKQLYIQESDRVFTIYPTSYQQSLLLEEHEGDKSRIPWNPIPISSQLISKSSSAMQTTYDISKTTALSVLYASEYINGNGYYLNGPKQSNIIDDEQKKKFSKKKNETEHNNIIKYEELEMPVEIIIVSLWYWWKEVLFISVLTAILINIFIPSRLARIITFICNHSNNHEVIEKTENTINDNTDHCKDSGIELNSIIVQKQALPVVEFKSRYLQDFEPIHCLGKGGFGIVFEARNKIDDCHYAIKRIPLPSQEESRNRVLREVKALAKLDHQHIVRYFNTWLEEPPRGWQEKHDNDWIQKSCVFDASNSIKTAEKHTNNILNTNKHHVRAKSLSTMITFPESSGELSDILNNPYALRSYNNDKSDSSFIVFDSQTNDSSKKDCILELSSDNLTKGSKRRRHKSECDTASNAHGDRRTRHYLYIQMQLCHKNSLREWLKDNIKNRDMKYILDIFSQIIRAVEYVHLQGLIHRDLKPSNIFFSLDGQIKIGDFGLVTEMIESDEGIAVCDNKKKWLNEQHTDRVGTQLYMSPEQISGMSYNYKVDIYSLGVIFFELINPFTTEMERYQTLTRLRNNIFPSEFSKKYKNEYDLLCLMLSPQPNLRPTTFGIRARPPLRGTNSDLWPSPMDEFCNDDTSNHFELPTRKRLLSSNLTTHHK</sequence>
<evidence type="ECO:0000256" key="15">
    <source>
        <dbReference type="ARBA" id="ARBA00023136"/>
    </source>
</evidence>
<dbReference type="PROSITE" id="PS00108">
    <property type="entry name" value="PROTEIN_KINASE_ST"/>
    <property type="match status" value="1"/>
</dbReference>
<dbReference type="EMBL" id="CABPRJ010000955">
    <property type="protein sequence ID" value="VVC32389.1"/>
    <property type="molecule type" value="Genomic_DNA"/>
</dbReference>
<evidence type="ECO:0000256" key="9">
    <source>
        <dbReference type="ARBA" id="ARBA00022777"/>
    </source>
</evidence>
<feature type="domain" description="Protein kinase" evidence="22">
    <location>
        <begin position="507"/>
        <end position="905"/>
    </location>
</feature>
<dbReference type="PANTHER" id="PTHR11042">
    <property type="entry name" value="EUKARYOTIC TRANSLATION INITIATION FACTOR 2-ALPHA KINASE EIF2-ALPHA KINASE -RELATED"/>
    <property type="match status" value="1"/>
</dbReference>
<dbReference type="AlphaFoldDB" id="A0A5E4MR95"/>
<dbReference type="InterPro" id="IPR000719">
    <property type="entry name" value="Prot_kinase_dom"/>
</dbReference>
<keyword evidence="16" id="KW-0325">Glycoprotein</keyword>
<comment type="similarity">
    <text evidence="18">Belongs to the protein kinase superfamily. Ser/Thr protein kinase family. GCN2 subfamily.</text>
</comment>
<evidence type="ECO:0000256" key="18">
    <source>
        <dbReference type="ARBA" id="ARBA00037982"/>
    </source>
</evidence>
<evidence type="ECO:0000256" key="13">
    <source>
        <dbReference type="ARBA" id="ARBA00022989"/>
    </source>
</evidence>
<evidence type="ECO:0000313" key="24">
    <source>
        <dbReference type="Proteomes" id="UP000325440"/>
    </source>
</evidence>
<evidence type="ECO:0000256" key="12">
    <source>
        <dbReference type="ARBA" id="ARBA00022845"/>
    </source>
</evidence>
<dbReference type="Proteomes" id="UP000325440">
    <property type="component" value="Unassembled WGS sequence"/>
</dbReference>
<dbReference type="InterPro" id="IPR015943">
    <property type="entry name" value="WD40/YVTN_repeat-like_dom_sf"/>
</dbReference>
<keyword evidence="14" id="KW-0346">Stress response</keyword>
<accession>A0A5E4MR95</accession>
<dbReference type="PROSITE" id="PS50011">
    <property type="entry name" value="PROTEIN_KINASE_DOM"/>
    <property type="match status" value="1"/>
</dbReference>
<evidence type="ECO:0000256" key="3">
    <source>
        <dbReference type="ARBA" id="ARBA00022527"/>
    </source>
</evidence>
<keyword evidence="3" id="KW-0723">Serine/threonine-protein kinase</keyword>
<dbReference type="GO" id="GO:0005634">
    <property type="term" value="C:nucleus"/>
    <property type="evidence" value="ECO:0007669"/>
    <property type="project" value="TreeGrafter"/>
</dbReference>
<dbReference type="InterPro" id="IPR011047">
    <property type="entry name" value="Quinoprotein_ADH-like_sf"/>
</dbReference>
<evidence type="ECO:0000256" key="6">
    <source>
        <dbReference type="ARBA" id="ARBA00022692"/>
    </source>
</evidence>
<comment type="subcellular location">
    <subcellularLocation>
        <location evidence="1">Endoplasmic reticulum membrane</location>
        <topology evidence="1">Single-pass type I membrane protein</topology>
    </subcellularLocation>
</comment>
<dbReference type="Gene3D" id="1.10.510.10">
    <property type="entry name" value="Transferase(Phosphotransferase) domain 1"/>
    <property type="match status" value="1"/>
</dbReference>
<keyword evidence="12" id="KW-0810">Translation regulation</keyword>
<evidence type="ECO:0000256" key="5">
    <source>
        <dbReference type="ARBA" id="ARBA00022679"/>
    </source>
</evidence>
<keyword evidence="9 23" id="KW-0418">Kinase</keyword>
<protein>
    <recommendedName>
        <fullName evidence="2">non-specific serine/threonine protein kinase</fullName>
        <ecNumber evidence="2">2.7.11.1</ecNumber>
    </recommendedName>
    <alternativeName>
        <fullName evidence="19">PRKR-like endoplasmic reticulum kinase</fullName>
    </alternativeName>
</protein>
<dbReference type="GO" id="GO:0005524">
    <property type="term" value="F:ATP binding"/>
    <property type="evidence" value="ECO:0007669"/>
    <property type="project" value="UniProtKB-UniRule"/>
</dbReference>
<dbReference type="InterPro" id="IPR008271">
    <property type="entry name" value="Ser/Thr_kinase_AS"/>
</dbReference>
<dbReference type="EC" id="2.7.11.1" evidence="2"/>
<evidence type="ECO:0000256" key="11">
    <source>
        <dbReference type="ARBA" id="ARBA00022840"/>
    </source>
</evidence>
<evidence type="ECO:0000256" key="2">
    <source>
        <dbReference type="ARBA" id="ARBA00012513"/>
    </source>
</evidence>
<keyword evidence="6" id="KW-0812">Transmembrane</keyword>
<keyword evidence="7 21" id="KW-0732">Signal</keyword>
<dbReference type="OrthoDB" id="341578at2759"/>
<dbReference type="Pfam" id="PF00069">
    <property type="entry name" value="Pkinase"/>
    <property type="match status" value="2"/>
</dbReference>
<dbReference type="SUPFAM" id="SSF56112">
    <property type="entry name" value="Protein kinase-like (PK-like)"/>
    <property type="match status" value="1"/>
</dbReference>
<evidence type="ECO:0000256" key="17">
    <source>
        <dbReference type="ARBA" id="ARBA00023230"/>
    </source>
</evidence>
<dbReference type="InterPro" id="IPR050339">
    <property type="entry name" value="CC_SR_Kinase"/>
</dbReference>
<evidence type="ECO:0000256" key="19">
    <source>
        <dbReference type="ARBA" id="ARBA00041500"/>
    </source>
</evidence>
<dbReference type="InterPro" id="IPR017441">
    <property type="entry name" value="Protein_kinase_ATP_BS"/>
</dbReference>
<feature type="binding site" evidence="20">
    <location>
        <position position="536"/>
    </location>
    <ligand>
        <name>ATP</name>
        <dbReference type="ChEBI" id="CHEBI:30616"/>
    </ligand>
</feature>
<dbReference type="FunFam" id="3.30.200.20:FF:000193">
    <property type="entry name" value="Eukaryotic translation initiation factor 2-alpha kinase 3"/>
    <property type="match status" value="1"/>
</dbReference>
<dbReference type="Gene3D" id="2.130.10.10">
    <property type="entry name" value="YVTN repeat-like/Quinoprotein amine dehydrogenase"/>
    <property type="match status" value="1"/>
</dbReference>
<dbReference type="SMART" id="SM00220">
    <property type="entry name" value="S_TKc"/>
    <property type="match status" value="1"/>
</dbReference>
<evidence type="ECO:0000256" key="8">
    <source>
        <dbReference type="ARBA" id="ARBA00022741"/>
    </source>
</evidence>
<dbReference type="InterPro" id="IPR011009">
    <property type="entry name" value="Kinase-like_dom_sf"/>
</dbReference>
<keyword evidence="11 20" id="KW-0067">ATP-binding</keyword>
<keyword evidence="8 20" id="KW-0547">Nucleotide-binding</keyword>
<keyword evidence="24" id="KW-1185">Reference proteome</keyword>
<organism evidence="23 24">
    <name type="scientific">Cinara cedri</name>
    <dbReference type="NCBI Taxonomy" id="506608"/>
    <lineage>
        <taxon>Eukaryota</taxon>
        <taxon>Metazoa</taxon>
        <taxon>Ecdysozoa</taxon>
        <taxon>Arthropoda</taxon>
        <taxon>Hexapoda</taxon>
        <taxon>Insecta</taxon>
        <taxon>Pterygota</taxon>
        <taxon>Neoptera</taxon>
        <taxon>Paraneoptera</taxon>
        <taxon>Hemiptera</taxon>
        <taxon>Sternorrhyncha</taxon>
        <taxon>Aphidomorpha</taxon>
        <taxon>Aphidoidea</taxon>
        <taxon>Aphididae</taxon>
        <taxon>Lachninae</taxon>
        <taxon>Cinara</taxon>
    </lineage>
</organism>
<evidence type="ECO:0000256" key="21">
    <source>
        <dbReference type="SAM" id="SignalP"/>
    </source>
</evidence>
<evidence type="ECO:0000256" key="20">
    <source>
        <dbReference type="PROSITE-ProRule" id="PRU10141"/>
    </source>
</evidence>
<feature type="signal peptide" evidence="21">
    <location>
        <begin position="1"/>
        <end position="19"/>
    </location>
</feature>
<keyword evidence="5" id="KW-0808">Transferase</keyword>
<dbReference type="FunFam" id="1.10.510.10:FF:000251">
    <property type="entry name" value="eukaryotic translation initiation factor 2-alpha kinase 3"/>
    <property type="match status" value="1"/>
</dbReference>
<evidence type="ECO:0000256" key="10">
    <source>
        <dbReference type="ARBA" id="ARBA00022824"/>
    </source>
</evidence>
<name>A0A5E4MR95_9HEMI</name>
<keyword evidence="10" id="KW-0256">Endoplasmic reticulum</keyword>
<reference evidence="23 24" key="1">
    <citation type="submission" date="2019-08" db="EMBL/GenBank/DDBJ databases">
        <authorList>
            <person name="Alioto T."/>
            <person name="Alioto T."/>
            <person name="Gomez Garrido J."/>
        </authorList>
    </citation>
    <scope>NUCLEOTIDE SEQUENCE [LARGE SCALE GENOMIC DNA]</scope>
</reference>
<keyword evidence="15" id="KW-0472">Membrane</keyword>
<evidence type="ECO:0000256" key="1">
    <source>
        <dbReference type="ARBA" id="ARBA00004115"/>
    </source>
</evidence>
<dbReference type="PANTHER" id="PTHR11042:SF91">
    <property type="entry name" value="EUKARYOTIC TRANSLATION INITIATION FACTOR 2-ALPHA KINASE"/>
    <property type="match status" value="1"/>
</dbReference>
<keyword evidence="13" id="KW-1133">Transmembrane helix</keyword>
<keyword evidence="4" id="KW-0597">Phosphoprotein</keyword>
<dbReference type="Gene3D" id="3.30.200.20">
    <property type="entry name" value="Phosphorylase Kinase, domain 1"/>
    <property type="match status" value="1"/>
</dbReference>
<evidence type="ECO:0000256" key="16">
    <source>
        <dbReference type="ARBA" id="ARBA00023180"/>
    </source>
</evidence>
<dbReference type="GO" id="GO:0004694">
    <property type="term" value="F:eukaryotic translation initiation factor 2alpha kinase activity"/>
    <property type="evidence" value="ECO:0007669"/>
    <property type="project" value="TreeGrafter"/>
</dbReference>
<evidence type="ECO:0000256" key="14">
    <source>
        <dbReference type="ARBA" id="ARBA00023016"/>
    </source>
</evidence>
<dbReference type="GO" id="GO:0005789">
    <property type="term" value="C:endoplasmic reticulum membrane"/>
    <property type="evidence" value="ECO:0007669"/>
    <property type="project" value="UniProtKB-SubCell"/>
</dbReference>
<keyword evidence="17" id="KW-0834">Unfolded protein response</keyword>
<evidence type="ECO:0000259" key="22">
    <source>
        <dbReference type="PROSITE" id="PS50011"/>
    </source>
</evidence>
<evidence type="ECO:0000256" key="4">
    <source>
        <dbReference type="ARBA" id="ARBA00022553"/>
    </source>
</evidence>
<evidence type="ECO:0000313" key="23">
    <source>
        <dbReference type="EMBL" id="VVC32389.1"/>
    </source>
</evidence>
<dbReference type="GO" id="GO:0006986">
    <property type="term" value="P:response to unfolded protein"/>
    <property type="evidence" value="ECO:0007669"/>
    <property type="project" value="UniProtKB-KW"/>
</dbReference>
<evidence type="ECO:0000256" key="7">
    <source>
        <dbReference type="ARBA" id="ARBA00022729"/>
    </source>
</evidence>
<dbReference type="PROSITE" id="PS00107">
    <property type="entry name" value="PROTEIN_KINASE_ATP"/>
    <property type="match status" value="1"/>
</dbReference>
<dbReference type="SUPFAM" id="SSF50998">
    <property type="entry name" value="Quinoprotein alcohol dehydrogenase-like"/>
    <property type="match status" value="1"/>
</dbReference>
<feature type="chain" id="PRO_5022893122" description="non-specific serine/threonine protein kinase" evidence="21">
    <location>
        <begin position="20"/>
        <end position="947"/>
    </location>
</feature>
<gene>
    <name evidence="23" type="ORF">CINCED_3A017374</name>
</gene>
<proteinExistence type="inferred from homology"/>